<dbReference type="InterPro" id="IPR023149">
    <property type="entry name" value="Trans_acon_MeTrfase_C"/>
</dbReference>
<dbReference type="PANTHER" id="PTHR43861">
    <property type="entry name" value="TRANS-ACONITATE 2-METHYLTRANSFERASE-RELATED"/>
    <property type="match status" value="1"/>
</dbReference>
<protein>
    <submittedName>
        <fullName evidence="4">Methyltransferase type 11</fullName>
    </submittedName>
</protein>
<reference evidence="4 5" key="1">
    <citation type="submission" date="2019-05" db="EMBL/GenBank/DDBJ databases">
        <title>Complete genome sequencing of Anaerostipes rhamnosivorans.</title>
        <authorList>
            <person name="Bui T.P.N."/>
            <person name="de Vos W.M."/>
        </authorList>
    </citation>
    <scope>NUCLEOTIDE SEQUENCE [LARGE SCALE GENOMIC DNA]</scope>
    <source>
        <strain evidence="4 5">1y2</strain>
    </source>
</reference>
<dbReference type="PANTHER" id="PTHR43861:SF1">
    <property type="entry name" value="TRANS-ACONITATE 2-METHYLTRANSFERASE"/>
    <property type="match status" value="1"/>
</dbReference>
<dbReference type="Gene3D" id="1.10.150.290">
    <property type="entry name" value="S-adenosyl-L-methionine-dependent methyltransferases"/>
    <property type="match status" value="1"/>
</dbReference>
<evidence type="ECO:0000256" key="1">
    <source>
        <dbReference type="ARBA" id="ARBA00022603"/>
    </source>
</evidence>
<dbReference type="OrthoDB" id="9777497at2"/>
<evidence type="ECO:0000259" key="3">
    <source>
        <dbReference type="Pfam" id="PF13649"/>
    </source>
</evidence>
<keyword evidence="2 4" id="KW-0808">Transferase</keyword>
<proteinExistence type="predicted"/>
<dbReference type="AlphaFoldDB" id="A0A4P8IDF5"/>
<keyword evidence="1 4" id="KW-0489">Methyltransferase</keyword>
<dbReference type="RefSeq" id="WP_137328809.1">
    <property type="nucleotide sequence ID" value="NZ_CP040058.1"/>
</dbReference>
<organism evidence="4 5">
    <name type="scientific">Anaerostipes rhamnosivorans</name>
    <dbReference type="NCBI Taxonomy" id="1229621"/>
    <lineage>
        <taxon>Bacteria</taxon>
        <taxon>Bacillati</taxon>
        <taxon>Bacillota</taxon>
        <taxon>Clostridia</taxon>
        <taxon>Lachnospirales</taxon>
        <taxon>Lachnospiraceae</taxon>
        <taxon>Anaerostipes</taxon>
    </lineage>
</organism>
<dbReference type="EMBL" id="CP040058">
    <property type="protein sequence ID" value="QCP35426.1"/>
    <property type="molecule type" value="Genomic_DNA"/>
</dbReference>
<dbReference type="Gene3D" id="3.40.50.150">
    <property type="entry name" value="Vaccinia Virus protein VP39"/>
    <property type="match status" value="1"/>
</dbReference>
<dbReference type="CDD" id="cd02440">
    <property type="entry name" value="AdoMet_MTases"/>
    <property type="match status" value="1"/>
</dbReference>
<name>A0A4P8IDF5_9FIRM</name>
<evidence type="ECO:0000313" key="4">
    <source>
        <dbReference type="EMBL" id="QCP35426.1"/>
    </source>
</evidence>
<dbReference type="Proteomes" id="UP000298653">
    <property type="component" value="Chromosome"/>
</dbReference>
<evidence type="ECO:0000256" key="2">
    <source>
        <dbReference type="ARBA" id="ARBA00022679"/>
    </source>
</evidence>
<keyword evidence="5" id="KW-1185">Reference proteome</keyword>
<accession>A0A4P8IDF5</accession>
<evidence type="ECO:0000313" key="5">
    <source>
        <dbReference type="Proteomes" id="UP000298653"/>
    </source>
</evidence>
<dbReference type="GO" id="GO:0030798">
    <property type="term" value="F:trans-aconitate 2-methyltransferase activity"/>
    <property type="evidence" value="ECO:0007669"/>
    <property type="project" value="InterPro"/>
</dbReference>
<dbReference type="InterPro" id="IPR041698">
    <property type="entry name" value="Methyltransf_25"/>
</dbReference>
<dbReference type="GO" id="GO:0032259">
    <property type="term" value="P:methylation"/>
    <property type="evidence" value="ECO:0007669"/>
    <property type="project" value="UniProtKB-KW"/>
</dbReference>
<dbReference type="InterPro" id="IPR029063">
    <property type="entry name" value="SAM-dependent_MTases_sf"/>
</dbReference>
<dbReference type="Pfam" id="PF13649">
    <property type="entry name" value="Methyltransf_25"/>
    <property type="match status" value="1"/>
</dbReference>
<gene>
    <name evidence="4" type="ORF">AR1Y2_1972</name>
</gene>
<feature type="domain" description="Methyltransferase" evidence="3">
    <location>
        <begin position="41"/>
        <end position="131"/>
    </location>
</feature>
<dbReference type="KEGG" id="arf:AR1Y2_1972"/>
<dbReference type="SUPFAM" id="SSF53335">
    <property type="entry name" value="S-adenosyl-L-methionine-dependent methyltransferases"/>
    <property type="match status" value="1"/>
</dbReference>
<sequence length="264" mass="30509">MVINMKTFEFDGEKYKKASKHQKEWGNNLIDELSLTGDEEILDLGCGDGGLTEQLAQSVPRGRVLGIDASAGMIAAAQNRLKSNLVFMQMDINTIDFQNRFDVIFSNAALHWVKNHERLLSNAFRALKENGLLLWDFAGDGNCSNFFEVMRETIHSKKYKPYFRNFEWPWYMPTKNIYEKIIAASGFTTYSITEINRDRFFASADEMIKWIDQPSIVPFISNIPEEMKMEFRDDVIQSMIKKTLQPDAACFETFRRIHVKASKN</sequence>